<gene>
    <name evidence="2" type="ORF">DASC09_059280</name>
</gene>
<feature type="signal peptide" evidence="1">
    <location>
        <begin position="1"/>
        <end position="21"/>
    </location>
</feature>
<dbReference type="GeneID" id="90076577"/>
<evidence type="ECO:0000313" key="3">
    <source>
        <dbReference type="Proteomes" id="UP001360560"/>
    </source>
</evidence>
<keyword evidence="3" id="KW-1185">Reference proteome</keyword>
<feature type="chain" id="PRO_5044022885" evidence="1">
    <location>
        <begin position="22"/>
        <end position="192"/>
    </location>
</feature>
<proteinExistence type="predicted"/>
<dbReference type="RefSeq" id="XP_064855584.1">
    <property type="nucleotide sequence ID" value="XM_064999512.1"/>
</dbReference>
<dbReference type="Proteomes" id="UP001360560">
    <property type="component" value="Unassembled WGS sequence"/>
</dbReference>
<comment type="caution">
    <text evidence="2">The sequence shown here is derived from an EMBL/GenBank/DDBJ whole genome shotgun (WGS) entry which is preliminary data.</text>
</comment>
<keyword evidence="1" id="KW-0732">Signal</keyword>
<protein>
    <submittedName>
        <fullName evidence="2">Uncharacterized protein</fullName>
    </submittedName>
</protein>
<organism evidence="2 3">
    <name type="scientific">Saccharomycopsis crataegensis</name>
    <dbReference type="NCBI Taxonomy" id="43959"/>
    <lineage>
        <taxon>Eukaryota</taxon>
        <taxon>Fungi</taxon>
        <taxon>Dikarya</taxon>
        <taxon>Ascomycota</taxon>
        <taxon>Saccharomycotina</taxon>
        <taxon>Saccharomycetes</taxon>
        <taxon>Saccharomycopsidaceae</taxon>
        <taxon>Saccharomycopsis</taxon>
    </lineage>
</organism>
<dbReference type="EMBL" id="BTFZ01000020">
    <property type="protein sequence ID" value="GMM38589.1"/>
    <property type="molecule type" value="Genomic_DNA"/>
</dbReference>
<evidence type="ECO:0000313" key="2">
    <source>
        <dbReference type="EMBL" id="GMM38589.1"/>
    </source>
</evidence>
<reference evidence="2 3" key="1">
    <citation type="journal article" date="2023" name="Elife">
        <title>Identification of key yeast species and microbe-microbe interactions impacting larval growth of Drosophila in the wild.</title>
        <authorList>
            <person name="Mure A."/>
            <person name="Sugiura Y."/>
            <person name="Maeda R."/>
            <person name="Honda K."/>
            <person name="Sakurai N."/>
            <person name="Takahashi Y."/>
            <person name="Watada M."/>
            <person name="Katoh T."/>
            <person name="Gotoh A."/>
            <person name="Gotoh Y."/>
            <person name="Taniguchi I."/>
            <person name="Nakamura K."/>
            <person name="Hayashi T."/>
            <person name="Katayama T."/>
            <person name="Uemura T."/>
            <person name="Hattori Y."/>
        </authorList>
    </citation>
    <scope>NUCLEOTIDE SEQUENCE [LARGE SCALE GENOMIC DNA]</scope>
    <source>
        <strain evidence="2 3">SC-9</strain>
    </source>
</reference>
<dbReference type="AlphaFoldDB" id="A0AAV5QV42"/>
<name>A0AAV5QV42_9ASCO</name>
<evidence type="ECO:0000256" key="1">
    <source>
        <dbReference type="SAM" id="SignalP"/>
    </source>
</evidence>
<accession>A0AAV5QV42</accession>
<sequence>MKYLSMYSVILLCFCFKSLHGFPLLETCGYFKRDSQDILLSEGQTTVSSSSIVAEKIKKISDASSRSTATTSTDISYLPDITGAASSSDVISETEIEQLIDSGDFFAHGGSYVFRNSSGYYFINGTALSGKLDILDNGSSSIDISEPLVTSLSQDEIDQLVKSAEEKYKTKDVFNIQSTGIYEDIGQLKLIF</sequence>